<protein>
    <submittedName>
        <fullName evidence="3">Uncharacterized protein</fullName>
    </submittedName>
</protein>
<dbReference type="Proteomes" id="UP001160483">
    <property type="component" value="Unassembled WGS sequence"/>
</dbReference>
<evidence type="ECO:0000313" key="4">
    <source>
        <dbReference type="Proteomes" id="UP001160483"/>
    </source>
</evidence>
<feature type="region of interest" description="Disordered" evidence="2">
    <location>
        <begin position="365"/>
        <end position="390"/>
    </location>
</feature>
<evidence type="ECO:0000313" key="3">
    <source>
        <dbReference type="EMBL" id="CAH0475173.1"/>
    </source>
</evidence>
<feature type="compositionally biased region" description="Basic and acidic residues" evidence="2">
    <location>
        <begin position="365"/>
        <end position="374"/>
    </location>
</feature>
<proteinExistence type="predicted"/>
<name>A0AAU9KQQ7_9STRA</name>
<dbReference type="AlphaFoldDB" id="A0AAU9KQQ7"/>
<evidence type="ECO:0000256" key="2">
    <source>
        <dbReference type="SAM" id="MobiDB-lite"/>
    </source>
</evidence>
<comment type="caution">
    <text evidence="3">The sequence shown here is derived from an EMBL/GenBank/DDBJ whole genome shotgun (WGS) entry which is preliminary data.</text>
</comment>
<feature type="coiled-coil region" evidence="1">
    <location>
        <begin position="413"/>
        <end position="440"/>
    </location>
</feature>
<dbReference type="EMBL" id="CAKKTJ010000121">
    <property type="protein sequence ID" value="CAH0475173.1"/>
    <property type="molecule type" value="Genomic_DNA"/>
</dbReference>
<keyword evidence="1" id="KW-0175">Coiled coil</keyword>
<organism evidence="3 4">
    <name type="scientific">Peronospora belbahrii</name>
    <dbReference type="NCBI Taxonomy" id="622444"/>
    <lineage>
        <taxon>Eukaryota</taxon>
        <taxon>Sar</taxon>
        <taxon>Stramenopiles</taxon>
        <taxon>Oomycota</taxon>
        <taxon>Peronosporomycetes</taxon>
        <taxon>Peronosporales</taxon>
        <taxon>Peronosporaceae</taxon>
        <taxon>Peronospora</taxon>
    </lineage>
</organism>
<evidence type="ECO:0000256" key="1">
    <source>
        <dbReference type="SAM" id="Coils"/>
    </source>
</evidence>
<sequence length="476" mass="55881">MVEMDTLLHQYELFSRKIVSWSHEFVQQMEKQEVEKVVNDVIMNVEVRTFQDELKTAQMELQWAFWFKKDANNCVQKLFKDIQETEMFESMEKQLMNDRVVELETQLAQKRAVEKEKEMELSTLRAHQEQLMESGCMKFHPEEEIKTLIAEKKAMDVEVEQLKERVKQQTQELTYVEKERADLKAETQKLVQEARQLREEQETREYQAMIQQNAKQEEEIKKLQAMLEDAKTTEAKTIGALEMAEKVREKNTQHKEELKILYAKFSSAMDSVSEKTVRLEELEQTVKDSESIRKQNKLFEKQVAQLQQEKAELSAARYREKEDMSEELVIVQQQLTEMNELASQQKKLASKLQSEITELKDENEALKQQVKQEDQSVGQSSKDNDEGNTDIDNDLVVQVAEKEALQMFVQRYYAAAEEKCRRLLEKVSELELQCKRTQEQTKESCSLLRMCTQVDACDESLRASLHDVMARLDSLT</sequence>
<gene>
    <name evidence="3" type="ORF">PBS003_LOCUS2004</name>
</gene>
<reference evidence="3" key="1">
    <citation type="submission" date="2021-11" db="EMBL/GenBank/DDBJ databases">
        <authorList>
            <person name="Islam A."/>
            <person name="Islam S."/>
            <person name="Flora M.S."/>
            <person name="Rahman M."/>
            <person name="Ziaur R.M."/>
            <person name="Epstein J.H."/>
            <person name="Hassan M."/>
            <person name="Klassen M."/>
            <person name="Woodard K."/>
            <person name="Webb A."/>
            <person name="Webby R.J."/>
            <person name="El Zowalaty M.E."/>
        </authorList>
    </citation>
    <scope>NUCLEOTIDE SEQUENCE</scope>
    <source>
        <strain evidence="3">Pbs3</strain>
    </source>
</reference>
<accession>A0AAU9KQQ7</accession>